<dbReference type="EMBL" id="KL661821">
    <property type="protein sequence ID" value="KFA60186.1"/>
    <property type="molecule type" value="Genomic_DNA"/>
</dbReference>
<evidence type="ECO:0000256" key="4">
    <source>
        <dbReference type="ARBA" id="ARBA00023163"/>
    </source>
</evidence>
<organism evidence="7 8">
    <name type="scientific">Stachybotrys chlorohalonatus (strain IBT 40285)</name>
    <dbReference type="NCBI Taxonomy" id="1283841"/>
    <lineage>
        <taxon>Eukaryota</taxon>
        <taxon>Fungi</taxon>
        <taxon>Dikarya</taxon>
        <taxon>Ascomycota</taxon>
        <taxon>Pezizomycotina</taxon>
        <taxon>Sordariomycetes</taxon>
        <taxon>Hypocreomycetidae</taxon>
        <taxon>Hypocreales</taxon>
        <taxon>Stachybotryaceae</taxon>
        <taxon>Stachybotrys</taxon>
    </lineage>
</organism>
<evidence type="ECO:0000256" key="2">
    <source>
        <dbReference type="ARBA" id="ARBA00022969"/>
    </source>
</evidence>
<feature type="domain" description="Velvet" evidence="6">
    <location>
        <begin position="20"/>
        <end position="177"/>
    </location>
</feature>
<keyword evidence="5" id="KW-0539">Nucleus</keyword>
<evidence type="ECO:0000259" key="6">
    <source>
        <dbReference type="PROSITE" id="PS51821"/>
    </source>
</evidence>
<dbReference type="GO" id="GO:0005634">
    <property type="term" value="C:nucleus"/>
    <property type="evidence" value="ECO:0007669"/>
    <property type="project" value="UniProtKB-SubCell"/>
</dbReference>
<dbReference type="STRING" id="1283841.A0A084Q8A1"/>
<dbReference type="InParanoid" id="A0A084Q8A1"/>
<protein>
    <recommendedName>
        <fullName evidence="6">Velvet domain-containing protein</fullName>
    </recommendedName>
</protein>
<keyword evidence="2" id="KW-0749">Sporulation</keyword>
<dbReference type="PANTHER" id="PTHR33572">
    <property type="entry name" value="SPORE DEVELOPMENT REGULATOR VOSA"/>
    <property type="match status" value="1"/>
</dbReference>
<evidence type="ECO:0000313" key="8">
    <source>
        <dbReference type="Proteomes" id="UP000028524"/>
    </source>
</evidence>
<dbReference type="Pfam" id="PF11754">
    <property type="entry name" value="Velvet"/>
    <property type="match status" value="2"/>
</dbReference>
<gene>
    <name evidence="7" type="ORF">S40285_09802</name>
</gene>
<evidence type="ECO:0000256" key="3">
    <source>
        <dbReference type="ARBA" id="ARBA00023015"/>
    </source>
</evidence>
<accession>A0A084Q8A1</accession>
<dbReference type="HOGENOM" id="CLU_1518819_0_0_1"/>
<comment type="subcellular location">
    <subcellularLocation>
        <location evidence="1">Nucleus</location>
    </subcellularLocation>
</comment>
<evidence type="ECO:0000256" key="1">
    <source>
        <dbReference type="ARBA" id="ARBA00004123"/>
    </source>
</evidence>
<dbReference type="OrthoDB" id="5599552at2759"/>
<name>A0A084Q8A1_STAC4</name>
<dbReference type="InterPro" id="IPR038491">
    <property type="entry name" value="Velvet_dom_sf"/>
</dbReference>
<dbReference type="Gene3D" id="2.60.40.3960">
    <property type="entry name" value="Velvet domain"/>
    <property type="match status" value="1"/>
</dbReference>
<dbReference type="InterPro" id="IPR021740">
    <property type="entry name" value="Velvet"/>
</dbReference>
<evidence type="ECO:0000313" key="7">
    <source>
        <dbReference type="EMBL" id="KFA60186.1"/>
    </source>
</evidence>
<proteinExistence type="predicted"/>
<dbReference type="GO" id="GO:0030435">
    <property type="term" value="P:sporulation resulting in formation of a cellular spore"/>
    <property type="evidence" value="ECO:0007669"/>
    <property type="project" value="UniProtKB-KW"/>
</dbReference>
<reference evidence="7 8" key="1">
    <citation type="journal article" date="2014" name="BMC Genomics">
        <title>Comparative genome sequencing reveals chemotype-specific gene clusters in the toxigenic black mold Stachybotrys.</title>
        <authorList>
            <person name="Semeiks J."/>
            <person name="Borek D."/>
            <person name="Otwinowski Z."/>
            <person name="Grishin N.V."/>
        </authorList>
    </citation>
    <scope>NUCLEOTIDE SEQUENCE [LARGE SCALE GENOMIC DNA]</scope>
    <source>
        <strain evidence="7 8">IBT 40285</strain>
    </source>
</reference>
<dbReference type="Proteomes" id="UP000028524">
    <property type="component" value="Unassembled WGS sequence"/>
</dbReference>
<dbReference type="PROSITE" id="PS51821">
    <property type="entry name" value="VELVET"/>
    <property type="match status" value="1"/>
</dbReference>
<evidence type="ECO:0000256" key="5">
    <source>
        <dbReference type="ARBA" id="ARBA00023242"/>
    </source>
</evidence>
<keyword evidence="3" id="KW-0805">Transcription regulation</keyword>
<dbReference type="PANTHER" id="PTHR33572:SF17">
    <property type="entry name" value="SEXUAL DEVELOPMENT REGULATOR VELC"/>
    <property type="match status" value="1"/>
</dbReference>
<keyword evidence="4" id="KW-0804">Transcription</keyword>
<dbReference type="InterPro" id="IPR037525">
    <property type="entry name" value="Velvet_dom"/>
</dbReference>
<keyword evidence="8" id="KW-1185">Reference proteome</keyword>
<sequence length="177" mass="19905">MTVKEIGPSEQGSTTVPHYTEESRAFQLKVRQEPQCARACSRPTPDRRPIQPWPIVELSCPSPSEGFEKYIMTCVICDEGGTDLRRCLVGTTTATPLIAEDQDGCRRCFFVFSDLSCCWKGSYKLEFRAIKIESGHKRASVLARTTSTSFQVVTAKDFIPVKCNELQEALIQQGYKR</sequence>
<dbReference type="AlphaFoldDB" id="A0A084Q8A1"/>